<sequence length="44" mass="5002">MAKVDVKCPFCEQSHPVKKHGPGRSGHQRYRCQAQGLRIKLIVN</sequence>
<dbReference type="Proteomes" id="UP000044625">
    <property type="component" value="Unassembled WGS sequence"/>
</dbReference>
<name>A0ABM9TW72_9GAMM</name>
<feature type="domain" description="InsA N-terminal zinc ribbon" evidence="1">
    <location>
        <begin position="1"/>
        <end position="33"/>
    </location>
</feature>
<dbReference type="InterPro" id="IPR051252">
    <property type="entry name" value="IS1_transposase_InsA"/>
</dbReference>
<evidence type="ECO:0000313" key="2">
    <source>
        <dbReference type="EMBL" id="CRY69761.1"/>
    </source>
</evidence>
<dbReference type="Pfam" id="PF03811">
    <property type="entry name" value="Zn_ribbon_InsA"/>
    <property type="match status" value="1"/>
</dbReference>
<proteinExistence type="predicted"/>
<dbReference type="InterPro" id="IPR003220">
    <property type="entry name" value="InsA_N_dom_Znf"/>
</dbReference>
<gene>
    <name evidence="2" type="ORF">ERS137968_04917</name>
</gene>
<protein>
    <submittedName>
        <fullName evidence="2">Insertion sequence protein</fullName>
    </submittedName>
</protein>
<reference evidence="2 3" key="1">
    <citation type="submission" date="2015-03" db="EMBL/GenBank/DDBJ databases">
        <authorList>
            <consortium name="Pathogen Informatics"/>
            <person name="Murphy D."/>
        </authorList>
    </citation>
    <scope>NUCLEOTIDE SEQUENCE [LARGE SCALE GENOMIC DNA]</scope>
    <source>
        <strain evidence="3">type strain: CIP110230</strain>
    </source>
</reference>
<organism evidence="2 3">
    <name type="scientific">Yersinia pekkanenii</name>
    <dbReference type="NCBI Taxonomy" id="1288385"/>
    <lineage>
        <taxon>Bacteria</taxon>
        <taxon>Pseudomonadati</taxon>
        <taxon>Pseudomonadota</taxon>
        <taxon>Gammaproteobacteria</taxon>
        <taxon>Enterobacterales</taxon>
        <taxon>Yersiniaceae</taxon>
        <taxon>Yersinia</taxon>
    </lineage>
</organism>
<dbReference type="EMBL" id="CWJL01000106">
    <property type="protein sequence ID" value="CRY69761.1"/>
    <property type="molecule type" value="Genomic_DNA"/>
</dbReference>
<dbReference type="PANTHER" id="PTHR47923:SF1">
    <property type="entry name" value="INSERTION ELEMENT IS1 1 PROTEIN INSA-RELATED"/>
    <property type="match status" value="1"/>
</dbReference>
<accession>A0ABM9TW72</accession>
<evidence type="ECO:0000313" key="3">
    <source>
        <dbReference type="Proteomes" id="UP000044625"/>
    </source>
</evidence>
<evidence type="ECO:0000259" key="1">
    <source>
        <dbReference type="Pfam" id="PF03811"/>
    </source>
</evidence>
<keyword evidence="3" id="KW-1185">Reference proteome</keyword>
<comment type="caution">
    <text evidence="2">The sequence shown here is derived from an EMBL/GenBank/DDBJ whole genome shotgun (WGS) entry which is preliminary data.</text>
</comment>
<dbReference type="PANTHER" id="PTHR47923">
    <property type="entry name" value="INSERTION ELEMENT IS1 1 PROTEIN INSA-RELATED"/>
    <property type="match status" value="1"/>
</dbReference>